<dbReference type="RefSeq" id="WP_129719650.1">
    <property type="nucleotide sequence ID" value="NZ_LR214951.1"/>
</dbReference>
<dbReference type="GO" id="GO:0005886">
    <property type="term" value="C:plasma membrane"/>
    <property type="evidence" value="ECO:0007669"/>
    <property type="project" value="UniProtKB-SubCell"/>
</dbReference>
<dbReference type="PRINTS" id="PR00125">
    <property type="entry name" value="ATPASEDELTA"/>
</dbReference>
<evidence type="ECO:0000256" key="4">
    <source>
        <dbReference type="ARBA" id="ARBA00023065"/>
    </source>
</evidence>
<evidence type="ECO:0000256" key="8">
    <source>
        <dbReference type="HAMAP-Rule" id="MF_01416"/>
    </source>
</evidence>
<comment type="similarity">
    <text evidence="8">Belongs to the ATPase delta chain family.</text>
</comment>
<dbReference type="GO" id="GO:0045259">
    <property type="term" value="C:proton-transporting ATP synthase complex"/>
    <property type="evidence" value="ECO:0007669"/>
    <property type="project" value="UniProtKB-KW"/>
</dbReference>
<dbReference type="Proteomes" id="UP000289440">
    <property type="component" value="Chromosome"/>
</dbReference>
<evidence type="ECO:0000256" key="3">
    <source>
        <dbReference type="ARBA" id="ARBA00022781"/>
    </source>
</evidence>
<keyword evidence="4 8" id="KW-0406">Ion transport</keyword>
<dbReference type="InterPro" id="IPR000711">
    <property type="entry name" value="ATPase_OSCP/dsu"/>
</dbReference>
<dbReference type="HAMAP" id="MF_01416">
    <property type="entry name" value="ATP_synth_delta_bact"/>
    <property type="match status" value="1"/>
</dbReference>
<keyword evidence="2 8" id="KW-0813">Transport</keyword>
<reference evidence="9 10" key="1">
    <citation type="submission" date="2019-01" db="EMBL/GenBank/DDBJ databases">
        <authorList>
            <consortium name="Pathogen Informatics"/>
        </authorList>
    </citation>
    <scope>NUCLEOTIDE SEQUENCE [LARGE SCALE GENOMIC DNA]</scope>
    <source>
        <strain evidence="9 10">NCTC10166</strain>
    </source>
</reference>
<comment type="function">
    <text evidence="8">This protein is part of the stalk that links CF(0) to CF(1). It either transmits conformational changes from CF(0) to CF(1) or is implicated in proton conduction.</text>
</comment>
<dbReference type="NCBIfam" id="TIGR01145">
    <property type="entry name" value="ATP_synt_delta"/>
    <property type="match status" value="1"/>
</dbReference>
<name>A0A449A4T2_9BACT</name>
<protein>
    <recommendedName>
        <fullName evidence="8">ATP synthase subunit delta</fullName>
    </recommendedName>
    <alternativeName>
        <fullName evidence="8">ATP synthase F(1) sector subunit delta</fullName>
    </alternativeName>
    <alternativeName>
        <fullName evidence="8">F-type ATPase subunit delta</fullName>
        <shortName evidence="8">F-ATPase subunit delta</shortName>
    </alternativeName>
</protein>
<dbReference type="PROSITE" id="PS00389">
    <property type="entry name" value="ATPASE_DELTA"/>
    <property type="match status" value="1"/>
</dbReference>
<evidence type="ECO:0000256" key="2">
    <source>
        <dbReference type="ARBA" id="ARBA00022448"/>
    </source>
</evidence>
<dbReference type="KEGG" id="mnu:NCTC10166_00206"/>
<keyword evidence="6 8" id="KW-0139">CF(1)</keyword>
<dbReference type="Pfam" id="PF00213">
    <property type="entry name" value="OSCP"/>
    <property type="match status" value="1"/>
</dbReference>
<dbReference type="GO" id="GO:0016787">
    <property type="term" value="F:hydrolase activity"/>
    <property type="evidence" value="ECO:0007669"/>
    <property type="project" value="UniProtKB-KW"/>
</dbReference>
<evidence type="ECO:0000256" key="6">
    <source>
        <dbReference type="ARBA" id="ARBA00023196"/>
    </source>
</evidence>
<dbReference type="OrthoDB" id="9802471at2"/>
<comment type="subcellular location">
    <subcellularLocation>
        <location evidence="8">Cell membrane</location>
        <topology evidence="8">Peripheral membrane protein</topology>
    </subcellularLocation>
    <subcellularLocation>
        <location evidence="1">Membrane</location>
    </subcellularLocation>
</comment>
<keyword evidence="8" id="KW-1003">Cell membrane</keyword>
<gene>
    <name evidence="8 9" type="primary">atpH</name>
    <name evidence="9" type="ORF">NCTC10166_00206</name>
</gene>
<evidence type="ECO:0000256" key="5">
    <source>
        <dbReference type="ARBA" id="ARBA00023136"/>
    </source>
</evidence>
<dbReference type="InterPro" id="IPR026015">
    <property type="entry name" value="ATP_synth_OSCP/delta_N_sf"/>
</dbReference>
<dbReference type="GO" id="GO:0046933">
    <property type="term" value="F:proton-transporting ATP synthase activity, rotational mechanism"/>
    <property type="evidence" value="ECO:0007669"/>
    <property type="project" value="UniProtKB-UniRule"/>
</dbReference>
<keyword evidence="10" id="KW-1185">Reference proteome</keyword>
<keyword evidence="5 8" id="KW-0472">Membrane</keyword>
<accession>A0A449A4T2</accession>
<dbReference type="Gene3D" id="1.10.520.20">
    <property type="entry name" value="N-terminal domain of the delta subunit of the F1F0-ATP synthase"/>
    <property type="match status" value="1"/>
</dbReference>
<dbReference type="PANTHER" id="PTHR11910">
    <property type="entry name" value="ATP SYNTHASE DELTA CHAIN"/>
    <property type="match status" value="1"/>
</dbReference>
<evidence type="ECO:0000313" key="10">
    <source>
        <dbReference type="Proteomes" id="UP000289440"/>
    </source>
</evidence>
<dbReference type="NCBIfam" id="NF009975">
    <property type="entry name" value="PRK13436.1"/>
    <property type="match status" value="1"/>
</dbReference>
<sequence length="184" mass="21624">MNKIKSSNYAHALFSIALEEKKIKSFLNHLQEINNIFLANEKIFFILSSFNLTQDEKEDIIDKIFQNTVFEKTIINFLKLLTKKRYINKLPEIFNTFQKEAFQHLNIKKGVVYSTRILNENEMQKLVNKIKEKINCEIHLVNEIDTSLIAGIKIEIENHIFENSIISKLEGIKDYILKEKTNGF</sequence>
<dbReference type="AlphaFoldDB" id="A0A449A4T2"/>
<evidence type="ECO:0000256" key="7">
    <source>
        <dbReference type="ARBA" id="ARBA00023310"/>
    </source>
</evidence>
<comment type="function">
    <text evidence="8">F(1)F(0) ATP synthase produces ATP from ADP in the presence of a proton or sodium gradient. F-type ATPases consist of two structural domains, F(1) containing the extramembraneous catalytic core and F(0) containing the membrane proton channel, linked together by a central stalk and a peripheral stalk. During catalysis, ATP synthesis in the catalytic domain of F(1) is coupled via a rotary mechanism of the central stalk subunits to proton translocation.</text>
</comment>
<dbReference type="SUPFAM" id="SSF47928">
    <property type="entry name" value="N-terminal domain of the delta subunit of the F1F0-ATP synthase"/>
    <property type="match status" value="1"/>
</dbReference>
<organism evidence="9 10">
    <name type="scientific">Mesomycoplasma neurolyticum</name>
    <dbReference type="NCBI Taxonomy" id="2120"/>
    <lineage>
        <taxon>Bacteria</taxon>
        <taxon>Bacillati</taxon>
        <taxon>Mycoplasmatota</taxon>
        <taxon>Mycoplasmoidales</taxon>
        <taxon>Metamycoplasmataceae</taxon>
        <taxon>Mesomycoplasma</taxon>
    </lineage>
</organism>
<evidence type="ECO:0000313" key="9">
    <source>
        <dbReference type="EMBL" id="VEU59247.1"/>
    </source>
</evidence>
<keyword evidence="9" id="KW-0378">Hydrolase</keyword>
<keyword evidence="3 8" id="KW-0375">Hydrogen ion transport</keyword>
<dbReference type="InterPro" id="IPR020781">
    <property type="entry name" value="ATPase_OSCP/d_CS"/>
</dbReference>
<proteinExistence type="inferred from homology"/>
<dbReference type="EMBL" id="LR214951">
    <property type="protein sequence ID" value="VEU59247.1"/>
    <property type="molecule type" value="Genomic_DNA"/>
</dbReference>
<keyword evidence="7 8" id="KW-0066">ATP synthesis</keyword>
<evidence type="ECO:0000256" key="1">
    <source>
        <dbReference type="ARBA" id="ARBA00004370"/>
    </source>
</evidence>